<organism evidence="2 3">
    <name type="scientific">Candidatus Protofrankia californiensis</name>
    <dbReference type="NCBI Taxonomy" id="1839754"/>
    <lineage>
        <taxon>Bacteria</taxon>
        <taxon>Bacillati</taxon>
        <taxon>Actinomycetota</taxon>
        <taxon>Actinomycetes</taxon>
        <taxon>Frankiales</taxon>
        <taxon>Frankiaceae</taxon>
        <taxon>Protofrankia</taxon>
    </lineage>
</organism>
<feature type="compositionally biased region" description="Low complexity" evidence="1">
    <location>
        <begin position="60"/>
        <end position="70"/>
    </location>
</feature>
<evidence type="ECO:0000313" key="2">
    <source>
        <dbReference type="EMBL" id="SBW21849.1"/>
    </source>
</evidence>
<feature type="region of interest" description="Disordered" evidence="1">
    <location>
        <begin position="47"/>
        <end position="70"/>
    </location>
</feature>
<name>A0A1C3NX25_9ACTN</name>
<dbReference type="Proteomes" id="UP000199013">
    <property type="component" value="Unassembled WGS sequence"/>
</dbReference>
<sequence>MTEPAMYPLVVLRCPACRCRNRQGDSAAKGRARRPTVCAECTIIRAPRPGGFDEPEEPEPGAGRPIPGPA</sequence>
<dbReference type="EMBL" id="FLUV01000893">
    <property type="protein sequence ID" value="SBW21849.1"/>
    <property type="molecule type" value="Genomic_DNA"/>
</dbReference>
<evidence type="ECO:0000313" key="3">
    <source>
        <dbReference type="Proteomes" id="UP000199013"/>
    </source>
</evidence>
<keyword evidence="3" id="KW-1185">Reference proteome</keyword>
<accession>A0A1C3NX25</accession>
<reference evidence="3" key="1">
    <citation type="submission" date="2016-02" db="EMBL/GenBank/DDBJ databases">
        <authorList>
            <person name="Wibberg D."/>
        </authorList>
    </citation>
    <scope>NUCLEOTIDE SEQUENCE [LARGE SCALE GENOMIC DNA]</scope>
</reference>
<dbReference type="AlphaFoldDB" id="A0A1C3NX25"/>
<protein>
    <submittedName>
        <fullName evidence="2">Uncharacterized protein</fullName>
    </submittedName>
</protein>
<proteinExistence type="predicted"/>
<gene>
    <name evidence="2" type="ORF">FDG2_2148</name>
</gene>
<evidence type="ECO:0000256" key="1">
    <source>
        <dbReference type="SAM" id="MobiDB-lite"/>
    </source>
</evidence>